<gene>
    <name evidence="2" type="ORF">I4Q42_23205</name>
</gene>
<evidence type="ECO:0000313" key="2">
    <source>
        <dbReference type="EMBL" id="MBI1686586.1"/>
    </source>
</evidence>
<dbReference type="Pfam" id="PF06966">
    <property type="entry name" value="DUF1295"/>
    <property type="match status" value="1"/>
</dbReference>
<dbReference type="PANTHER" id="PTHR32251:SF17">
    <property type="entry name" value="STEROID 5-ALPHA REDUCTASE C-TERMINAL DOMAIN-CONTAINING PROTEIN"/>
    <property type="match status" value="1"/>
</dbReference>
<dbReference type="EMBL" id="JADWOX010000023">
    <property type="protein sequence ID" value="MBI1686586.1"/>
    <property type="molecule type" value="Genomic_DNA"/>
</dbReference>
<evidence type="ECO:0000256" key="1">
    <source>
        <dbReference type="SAM" id="Phobius"/>
    </source>
</evidence>
<reference evidence="2 3" key="1">
    <citation type="submission" date="2020-11" db="EMBL/GenBank/DDBJ databases">
        <title>genome sequence of strain KACC 18849.</title>
        <authorList>
            <person name="Gao J."/>
            <person name="Zhang X."/>
        </authorList>
    </citation>
    <scope>NUCLEOTIDE SEQUENCE [LARGE SCALE GENOMIC DNA]</scope>
    <source>
        <strain evidence="2 3">KACC 18849</strain>
    </source>
</reference>
<feature type="transmembrane region" description="Helical" evidence="1">
    <location>
        <begin position="6"/>
        <end position="22"/>
    </location>
</feature>
<keyword evidence="1" id="KW-0472">Membrane</keyword>
<dbReference type="PANTHER" id="PTHR32251">
    <property type="entry name" value="3-OXO-5-ALPHA-STEROID 4-DEHYDROGENASE"/>
    <property type="match status" value="1"/>
</dbReference>
<feature type="transmembrane region" description="Helical" evidence="1">
    <location>
        <begin position="98"/>
        <end position="118"/>
    </location>
</feature>
<keyword evidence="3" id="KW-1185">Reference proteome</keyword>
<feature type="transmembrane region" description="Helical" evidence="1">
    <location>
        <begin position="34"/>
        <end position="51"/>
    </location>
</feature>
<dbReference type="Proteomes" id="UP000639859">
    <property type="component" value="Unassembled WGS sequence"/>
</dbReference>
<sequence>MPQILLIDAVVSALAFLVLWGVSLKIRDVSFIDAWWGVGMALIAWTAFLQGPPTPRGMLLTGLCTVWAARLGGYLFWRWRKHGADRRYVAMLGHAQTARGWSFAKASLLLVFALQYLMQYVVALPVQLGQVAGPLGPLAALGAALAAFGIAFETIGDAQLVRFKADPANAGKVMDRGLWRYTRHPNYFGDACVWWGLFLVAAEALPWGLASIAGPILLTITLTRWSGVPTTEGHLSKTRPDYAAYVARTPGFVPWFPRKDALRP</sequence>
<name>A0ABS0T490_9CAUL</name>
<feature type="transmembrane region" description="Helical" evidence="1">
    <location>
        <begin position="138"/>
        <end position="155"/>
    </location>
</feature>
<protein>
    <submittedName>
        <fullName evidence="2">DUF1295 domain-containing protein</fullName>
    </submittedName>
</protein>
<keyword evidence="1" id="KW-0812">Transmembrane</keyword>
<dbReference type="PROSITE" id="PS50244">
    <property type="entry name" value="S5A_REDUCTASE"/>
    <property type="match status" value="1"/>
</dbReference>
<organism evidence="2 3">
    <name type="scientific">Caulobacter hibisci</name>
    <dbReference type="NCBI Taxonomy" id="2035993"/>
    <lineage>
        <taxon>Bacteria</taxon>
        <taxon>Pseudomonadati</taxon>
        <taxon>Pseudomonadota</taxon>
        <taxon>Alphaproteobacteria</taxon>
        <taxon>Caulobacterales</taxon>
        <taxon>Caulobacteraceae</taxon>
        <taxon>Caulobacter</taxon>
    </lineage>
</organism>
<dbReference type="RefSeq" id="WP_198578470.1">
    <property type="nucleotide sequence ID" value="NZ_JADWOX010000023.1"/>
</dbReference>
<dbReference type="InterPro" id="IPR010721">
    <property type="entry name" value="UstE-like"/>
</dbReference>
<comment type="caution">
    <text evidence="2">The sequence shown here is derived from an EMBL/GenBank/DDBJ whole genome shotgun (WGS) entry which is preliminary data.</text>
</comment>
<evidence type="ECO:0000313" key="3">
    <source>
        <dbReference type="Proteomes" id="UP000639859"/>
    </source>
</evidence>
<proteinExistence type="predicted"/>
<accession>A0ABS0T490</accession>
<keyword evidence="1" id="KW-1133">Transmembrane helix</keyword>
<dbReference type="Gene3D" id="1.20.120.1630">
    <property type="match status" value="1"/>
</dbReference>
<feature type="transmembrane region" description="Helical" evidence="1">
    <location>
        <begin position="57"/>
        <end position="77"/>
    </location>
</feature>